<dbReference type="PANTHER" id="PTHR43000">
    <property type="entry name" value="DTDP-D-GLUCOSE 4,6-DEHYDRATASE-RELATED"/>
    <property type="match status" value="1"/>
</dbReference>
<name>A0A0P6XK98_9CHLR</name>
<dbReference type="EMBL" id="LGKO01000002">
    <property type="protein sequence ID" value="KPL83867.1"/>
    <property type="molecule type" value="Genomic_DNA"/>
</dbReference>
<dbReference type="PATRIC" id="fig|869279.4.peg.218"/>
<dbReference type="InterPro" id="IPR001509">
    <property type="entry name" value="Epimerase_deHydtase"/>
</dbReference>
<accession>A0A0P6XK98</accession>
<proteinExistence type="inferred from homology"/>
<sequence>MRFLVTGAAGFLGSALSNRLVAEGHTVIGLDDCSTGDPASLSPEVHFTRGDVNDRPKLWTLLQEVDCVYHLAARVLVPESILYPREYNLVNVGGTVTLMEAMRDVGVRRVVFISSGAVYGYQEHQPVREDAIPNPRSPYAVSKLAAEYYVRTIGALWGIETICLRVFNAYGPGQHLPPVHAPVVPNFLRQAIQEGTLVVHGDGSQTRDYVYVDDVVEAMVAAATAREVNQAIINVGSGRETSVRELVRLVLEVTGTQPEVVYNPRADGGPPRMCADIHLAAEKLGYRPRISLEEGLRLTLERDPRLRRRNGTPKHGEQGAT</sequence>
<dbReference type="InterPro" id="IPR020904">
    <property type="entry name" value="Sc_DH/Rdtase_CS"/>
</dbReference>
<dbReference type="Gene3D" id="3.90.25.10">
    <property type="entry name" value="UDP-galactose 4-epimerase, domain 1"/>
    <property type="match status" value="1"/>
</dbReference>
<evidence type="ECO:0000259" key="2">
    <source>
        <dbReference type="Pfam" id="PF01370"/>
    </source>
</evidence>
<dbReference type="OrthoDB" id="9803061at2"/>
<feature type="domain" description="NAD-dependent epimerase/dehydratase" evidence="2">
    <location>
        <begin position="4"/>
        <end position="236"/>
    </location>
</feature>
<dbReference type="STRING" id="869279.SE15_01110"/>
<evidence type="ECO:0000313" key="4">
    <source>
        <dbReference type="Proteomes" id="UP000050544"/>
    </source>
</evidence>
<dbReference type="SUPFAM" id="SSF51735">
    <property type="entry name" value="NAD(P)-binding Rossmann-fold domains"/>
    <property type="match status" value="1"/>
</dbReference>
<dbReference type="PRINTS" id="PR01713">
    <property type="entry name" value="NUCEPIMERASE"/>
</dbReference>
<dbReference type="Gene3D" id="3.40.50.720">
    <property type="entry name" value="NAD(P)-binding Rossmann-like Domain"/>
    <property type="match status" value="1"/>
</dbReference>
<protein>
    <submittedName>
        <fullName evidence="3">Epimerase</fullName>
    </submittedName>
</protein>
<evidence type="ECO:0000256" key="1">
    <source>
        <dbReference type="ARBA" id="ARBA00007637"/>
    </source>
</evidence>
<evidence type="ECO:0000313" key="3">
    <source>
        <dbReference type="EMBL" id="KPL83867.1"/>
    </source>
</evidence>
<comment type="similarity">
    <text evidence="1">Belongs to the NAD(P)-dependent epimerase/dehydratase family.</text>
</comment>
<organism evidence="3 4">
    <name type="scientific">Thermanaerothrix daxensis</name>
    <dbReference type="NCBI Taxonomy" id="869279"/>
    <lineage>
        <taxon>Bacteria</taxon>
        <taxon>Bacillati</taxon>
        <taxon>Chloroflexota</taxon>
        <taxon>Anaerolineae</taxon>
        <taxon>Anaerolineales</taxon>
        <taxon>Anaerolineaceae</taxon>
        <taxon>Thermanaerothrix</taxon>
    </lineage>
</organism>
<dbReference type="AlphaFoldDB" id="A0A0P6XK98"/>
<comment type="caution">
    <text evidence="3">The sequence shown here is derived from an EMBL/GenBank/DDBJ whole genome shotgun (WGS) entry which is preliminary data.</text>
</comment>
<keyword evidence="4" id="KW-1185">Reference proteome</keyword>
<dbReference type="PROSITE" id="PS00061">
    <property type="entry name" value="ADH_SHORT"/>
    <property type="match status" value="1"/>
</dbReference>
<dbReference type="Proteomes" id="UP000050544">
    <property type="component" value="Unassembled WGS sequence"/>
</dbReference>
<dbReference type="InterPro" id="IPR036291">
    <property type="entry name" value="NAD(P)-bd_dom_sf"/>
</dbReference>
<dbReference type="RefSeq" id="WP_054520260.1">
    <property type="nucleotide sequence ID" value="NZ_LGKO01000002.1"/>
</dbReference>
<gene>
    <name evidence="3" type="ORF">SE15_01110</name>
</gene>
<dbReference type="Pfam" id="PF01370">
    <property type="entry name" value="Epimerase"/>
    <property type="match status" value="1"/>
</dbReference>
<reference evidence="3 4" key="1">
    <citation type="submission" date="2015-07" db="EMBL/GenBank/DDBJ databases">
        <title>Whole genome sequence of Thermanaerothrix daxensis DSM 23592.</title>
        <authorList>
            <person name="Hemp J."/>
            <person name="Ward L.M."/>
            <person name="Pace L.A."/>
            <person name="Fischer W.W."/>
        </authorList>
    </citation>
    <scope>NUCLEOTIDE SEQUENCE [LARGE SCALE GENOMIC DNA]</scope>
    <source>
        <strain evidence="3 4">GNS-1</strain>
    </source>
</reference>